<evidence type="ECO:0000313" key="2">
    <source>
        <dbReference type="EMBL" id="KAJ7639183.1"/>
    </source>
</evidence>
<evidence type="ECO:0000259" key="1">
    <source>
        <dbReference type="Pfam" id="PF17667"/>
    </source>
</evidence>
<feature type="domain" description="Fungal-type protein kinase" evidence="1">
    <location>
        <begin position="45"/>
        <end position="209"/>
    </location>
</feature>
<dbReference type="InterPro" id="IPR040976">
    <property type="entry name" value="Pkinase_fungal"/>
</dbReference>
<accession>A0AAD7FU84</accession>
<proteinExistence type="predicted"/>
<reference evidence="2" key="1">
    <citation type="submission" date="2023-03" db="EMBL/GenBank/DDBJ databases">
        <title>Massive genome expansion in bonnet fungi (Mycena s.s.) driven by repeated elements and novel gene families across ecological guilds.</title>
        <authorList>
            <consortium name="Lawrence Berkeley National Laboratory"/>
            <person name="Harder C.B."/>
            <person name="Miyauchi S."/>
            <person name="Viragh M."/>
            <person name="Kuo A."/>
            <person name="Thoen E."/>
            <person name="Andreopoulos B."/>
            <person name="Lu D."/>
            <person name="Skrede I."/>
            <person name="Drula E."/>
            <person name="Henrissat B."/>
            <person name="Morin E."/>
            <person name="Kohler A."/>
            <person name="Barry K."/>
            <person name="LaButti K."/>
            <person name="Morin E."/>
            <person name="Salamov A."/>
            <person name="Lipzen A."/>
            <person name="Mereny Z."/>
            <person name="Hegedus B."/>
            <person name="Baldrian P."/>
            <person name="Stursova M."/>
            <person name="Weitz H."/>
            <person name="Taylor A."/>
            <person name="Grigoriev I.V."/>
            <person name="Nagy L.G."/>
            <person name="Martin F."/>
            <person name="Kauserud H."/>
        </authorList>
    </citation>
    <scope>NUCLEOTIDE SEQUENCE</scope>
    <source>
        <strain evidence="2">9284</strain>
    </source>
</reference>
<comment type="caution">
    <text evidence="2">The sequence shown here is derived from an EMBL/GenBank/DDBJ whole genome shotgun (WGS) entry which is preliminary data.</text>
</comment>
<keyword evidence="3" id="KW-1185">Reference proteome</keyword>
<evidence type="ECO:0000313" key="3">
    <source>
        <dbReference type="Proteomes" id="UP001221142"/>
    </source>
</evidence>
<protein>
    <recommendedName>
        <fullName evidence="1">Fungal-type protein kinase domain-containing protein</fullName>
    </recommendedName>
</protein>
<sequence length="349" mass="39127">MEDVCSTVTHGSGSSSRLWDIQEQFAALHCNDPAPRLPSPTSLSGLSLTLSRDPLSLMTGILHALLGWLSLFQAGFLHRDITIGNVMALLHPVKSKFTVDYALLGPEARKVLSELRETSAHIGYYDVEEQAKRLETLLAQLDVGAEARAFLVDSDLTTNWYEFPDALSYPRMGTAEFMSPPLLQSMEKERAYLHSPEDDLMSTAFVAQWAAVSHASGDHLAAVHLLRQDIREDRRFTAMDHLVQLTPEHPESDYGRFLNHLGPVFDDWQKKLTRLRSDVTLAKQNVDAEKLRLIFFTTAYRGVADFMEVMLDHKDSLAGYTPVEGPRDHYWARVPISAVAAMQLVGYSE</sequence>
<dbReference type="Proteomes" id="UP001221142">
    <property type="component" value="Unassembled WGS sequence"/>
</dbReference>
<dbReference type="EMBL" id="JARKIF010000005">
    <property type="protein sequence ID" value="KAJ7639183.1"/>
    <property type="molecule type" value="Genomic_DNA"/>
</dbReference>
<name>A0AAD7FU84_9AGAR</name>
<dbReference type="SUPFAM" id="SSF56112">
    <property type="entry name" value="Protein kinase-like (PK-like)"/>
    <property type="match status" value="1"/>
</dbReference>
<dbReference type="Pfam" id="PF17667">
    <property type="entry name" value="Pkinase_fungal"/>
    <property type="match status" value="1"/>
</dbReference>
<organism evidence="2 3">
    <name type="scientific">Roridomyces roridus</name>
    <dbReference type="NCBI Taxonomy" id="1738132"/>
    <lineage>
        <taxon>Eukaryota</taxon>
        <taxon>Fungi</taxon>
        <taxon>Dikarya</taxon>
        <taxon>Basidiomycota</taxon>
        <taxon>Agaricomycotina</taxon>
        <taxon>Agaricomycetes</taxon>
        <taxon>Agaricomycetidae</taxon>
        <taxon>Agaricales</taxon>
        <taxon>Marasmiineae</taxon>
        <taxon>Mycenaceae</taxon>
        <taxon>Roridomyces</taxon>
    </lineage>
</organism>
<dbReference type="InterPro" id="IPR011009">
    <property type="entry name" value="Kinase-like_dom_sf"/>
</dbReference>
<dbReference type="AlphaFoldDB" id="A0AAD7FU84"/>
<gene>
    <name evidence="2" type="ORF">FB45DRAFT_422193</name>
</gene>